<dbReference type="PaxDb" id="3055-EDP08094"/>
<evidence type="ECO:0000313" key="3">
    <source>
        <dbReference type="EMBL" id="PNW78026.1"/>
    </source>
</evidence>
<feature type="compositionally biased region" description="Low complexity" evidence="1">
    <location>
        <begin position="1819"/>
        <end position="1829"/>
    </location>
</feature>
<dbReference type="GO" id="GO:0005096">
    <property type="term" value="F:GTPase activator activity"/>
    <property type="evidence" value="ECO:0000318"/>
    <property type="project" value="GO_Central"/>
</dbReference>
<feature type="compositionally biased region" description="Low complexity" evidence="1">
    <location>
        <begin position="1101"/>
        <end position="1110"/>
    </location>
</feature>
<dbReference type="KEGG" id="cre:CHLRE_10g461400v5"/>
<feature type="compositionally biased region" description="Low complexity" evidence="1">
    <location>
        <begin position="1726"/>
        <end position="1735"/>
    </location>
</feature>
<dbReference type="InterPro" id="IPR035969">
    <property type="entry name" value="Rab-GAP_TBC_sf"/>
</dbReference>
<dbReference type="Proteomes" id="UP000006906">
    <property type="component" value="Chromosome 10"/>
</dbReference>
<dbReference type="Gene3D" id="1.10.8.270">
    <property type="entry name" value="putative rabgap domain of human tbc1 domain family member 14 like domains"/>
    <property type="match status" value="1"/>
</dbReference>
<feature type="region of interest" description="Disordered" evidence="1">
    <location>
        <begin position="1852"/>
        <end position="1873"/>
    </location>
</feature>
<keyword evidence="4" id="KW-1185">Reference proteome</keyword>
<feature type="compositionally biased region" description="Low complexity" evidence="1">
    <location>
        <begin position="2309"/>
        <end position="2318"/>
    </location>
</feature>
<dbReference type="PANTHER" id="PTHR47219:SF9">
    <property type="entry name" value="GTPASE ACTIVATING PROTEIN AND CENTROSOME-ASSOCIATED, ISOFORM B"/>
    <property type="match status" value="1"/>
</dbReference>
<dbReference type="InParanoid" id="A0A2K3DBX3"/>
<feature type="region of interest" description="Disordered" evidence="1">
    <location>
        <begin position="981"/>
        <end position="1007"/>
    </location>
</feature>
<feature type="compositionally biased region" description="Low complexity" evidence="1">
    <location>
        <begin position="2161"/>
        <end position="2177"/>
    </location>
</feature>
<dbReference type="OrthoDB" id="294251at2759"/>
<proteinExistence type="predicted"/>
<feature type="compositionally biased region" description="Acidic residues" evidence="1">
    <location>
        <begin position="1272"/>
        <end position="1310"/>
    </location>
</feature>
<feature type="compositionally biased region" description="Polar residues" evidence="1">
    <location>
        <begin position="1498"/>
        <end position="1509"/>
    </location>
</feature>
<evidence type="ECO:0000313" key="4">
    <source>
        <dbReference type="Proteomes" id="UP000006906"/>
    </source>
</evidence>
<sequence>MAESFNTQALPARLKESVVDLKNSVKERFLGLLGIRQPRNLLEDETEVYLQVGKTTWHAPRQLRVELWLSSLARRHSLVGDYPTYLAQDITREAAVDIDKDVPRTFPNTRRFHAEEGQASLRNVLRAYAAYDPEVAYCQGMNFLTGLLLTYLPTEGQAFAALVVLMEDRKLRSFYHRSMALLQVQLWQLSRLISPALNTHLENMGVVPMLYGASWLMTAFSADFPIAFSARIMDVLLGDQCECALLKVAVAVMKAVEPHLMKMNDLEDVLGYLKIEVTAWEDDELHAMLTAAFTKPWTSRQLSILRSTEDAETVAQAMDRVMTAMSEQASCVPGDDDDGGDDGDLPADGRVAVTVPRIKPPPQPNTTCSSSFAPSPACGTPIGGGPMGTGSMGGASMLAAIGGSPLMGVSISGGGSFRQQNAGGGSIAGSVGGSLGGGGEVGMLSGMSSMGGSVTQWAIPSIHPEAQANPAIQAFRRAHLPILAAVAGGPGARAAGGQSILAGQAATAAVASCTTTGASGTTPAGSVTPSPPQTQAGGIDDGHVLASSVGLLQPAEQVILSESHLQPEQPSLLRATTGEEWGEVNNARQQWRALSRSTPGSMRQHSMDGGGEDRSGTQVGAEAAGTGGVWRGGLPGPAPASAAGSSGSSSAAASFGGAPSAADSPGAPAPSQPIPVPASGPARALSAMSAFACASGSAAAAAGLVLAPPKPPLPPRQSSFDRAPPGACGSAFSRLSVVAEDPPSVLMGPTAPAPSPRGSMDIHVLGRASSNHMDPGEHCGQLLGTSTAGAAAGEGSFLAAGGVAAMGASAFAAGMGGSAPSCNGDCASGTASATTGGALLSPSGISGAVSPHTGVSPHVLLPSAWSHQSQGANGTSASASIMNSAAGGALGGGSDSPTAGVSAGVGYAPLGATAAMAGAAAVLGAASTAASTTGSLLYDGEAAAASIAASEVAALYTGLPDGAISRTQPTPAGGLLGLAPLAPPPPPQVPLGSAPHANAGERHPQSDLGTDIGCDILRVLTRVDASNANAAYDTRAVLGECMYADTPVQEEELPKEQQNLVKSGSEQSLRHLPSSSALDRMAAQDLARAQEEAERMRQELEAQLQQQRAAETGRSGSASVTHLSTAGTAQAGAAAGADAPAAAASAAGAHADGDGAAAANGEAAASLSGPHAWSATGQANENEVVLKRPALYVDGIPMFDPKSLMCDTQQEAQVMFTPLVSPGASSYAGGGLEHLSTLTGATAPPSAAASMSGAAPEGAAADGAAALANGNDGEDGDLDDAVYDLAEPSDDDDEEAGTGLLADDDDEEATEDRPSGGRRRAAAAAAAGNAVVAAASTVRAEAAEPAGPAAVEEEAPTSPRDAAPTAPGGTAGPAGEWVDWSQAPPIQTAAPVTLPMTGPVREVTPASEAHEDSRAHAAAEAPAAGTDERGAASEPVESSGPSRAMQTEDSCHEPHGPTQAAAQPYGLLPATSNMASLAAPLGRVISFATTVGGGASTNGGNTPTSSFTTAPGRPGGFNWIQLRCDSMATSDVDSRMGSSRWTAGFAAGLNTGDGVDTDSEGTPRHPDSEVGHIMQPPGLHLPSLQTLHCSSVPGLPSSGAESPLGLTSSGPMHPSSAHPFGHPAGLHSHSAHGLLHGGHWQQHILSSGSFGRGDHSGHGGISASGGVVKRVGSRMALSGSILASVGIAEEEGEGEDDGPAPPSGPPTAIREPSRKGLFSRNDAPAEEAAATAALESPRPDTGVAAAAGVGYDSEAAGVASPASGSASVEGASTADTATTPDGAGGMGPIRHASSGLGEGEESVRAASVGEGGDSGNVGEGSSPFSRSALSPSLAHHIMSAYLRCEQHVQQQELEDRRQQEQQQAECEADGGAATPAMPDFAAAYASNAGDASPKALSGSMAGVAASLLAAEPLSQPPPLPRLQTEEPSLASQLGFSLPAAPMSPPALLSPSLADRARAVTSVSADTATGGSAFATFQQPPPVKALTPFAMSMEDPSTCRISAELLQSMPPPPAALQPSTPTPPVSIPCAGGSGAMAGGAGAGSSRAGGFRSRTISSGGDDVGDVTLTASGIGALGGSGLTPALHSSGVGVSGSVVLRGLGSHDTPGGTGSILNASTGGGVQSGPGCGSGSACAGGSGAPGSALMQALHGVSFRAVSSSCGGATPGTSSGGAPPVSLLLPPPPPPQVPLCAATSGRADAFASALPAAVSSVSGTSAAAPPGSLLDSGANTVVCVSAATFSSAHTSTISATGASTTSTDRAPAPPSWTATFDEPAGSLAAHGSPTTAADPPLLSGRDSAGLTSGGVRTPDARAPAPDMARGMSLEAAGH</sequence>
<feature type="compositionally biased region" description="Low complexity" evidence="1">
    <location>
        <begin position="2243"/>
        <end position="2256"/>
    </location>
</feature>
<dbReference type="SMART" id="SM00164">
    <property type="entry name" value="TBC"/>
    <property type="match status" value="1"/>
</dbReference>
<reference evidence="3 4" key="1">
    <citation type="journal article" date="2007" name="Science">
        <title>The Chlamydomonas genome reveals the evolution of key animal and plant functions.</title>
        <authorList>
            <person name="Merchant S.S."/>
            <person name="Prochnik S.E."/>
            <person name="Vallon O."/>
            <person name="Harris E.H."/>
            <person name="Karpowicz S.J."/>
            <person name="Witman G.B."/>
            <person name="Terry A."/>
            <person name="Salamov A."/>
            <person name="Fritz-Laylin L.K."/>
            <person name="Marechal-Drouard L."/>
            <person name="Marshall W.F."/>
            <person name="Qu L.H."/>
            <person name="Nelson D.R."/>
            <person name="Sanderfoot A.A."/>
            <person name="Spalding M.H."/>
            <person name="Kapitonov V.V."/>
            <person name="Ren Q."/>
            <person name="Ferris P."/>
            <person name="Lindquist E."/>
            <person name="Shapiro H."/>
            <person name="Lucas S.M."/>
            <person name="Grimwood J."/>
            <person name="Schmutz J."/>
            <person name="Cardol P."/>
            <person name="Cerutti H."/>
            <person name="Chanfreau G."/>
            <person name="Chen C.L."/>
            <person name="Cognat V."/>
            <person name="Croft M.T."/>
            <person name="Dent R."/>
            <person name="Dutcher S."/>
            <person name="Fernandez E."/>
            <person name="Fukuzawa H."/>
            <person name="Gonzalez-Ballester D."/>
            <person name="Gonzalez-Halphen D."/>
            <person name="Hallmann A."/>
            <person name="Hanikenne M."/>
            <person name="Hippler M."/>
            <person name="Inwood W."/>
            <person name="Jabbari K."/>
            <person name="Kalanon M."/>
            <person name="Kuras R."/>
            <person name="Lefebvre P.A."/>
            <person name="Lemaire S.D."/>
            <person name="Lobanov A.V."/>
            <person name="Lohr M."/>
            <person name="Manuell A."/>
            <person name="Meier I."/>
            <person name="Mets L."/>
            <person name="Mittag M."/>
            <person name="Mittelmeier T."/>
            <person name="Moroney J.V."/>
            <person name="Moseley J."/>
            <person name="Napoli C."/>
            <person name="Nedelcu A.M."/>
            <person name="Niyogi K."/>
            <person name="Novoselov S.V."/>
            <person name="Paulsen I.T."/>
            <person name="Pazour G."/>
            <person name="Purton S."/>
            <person name="Ral J.P."/>
            <person name="Riano-Pachon D.M."/>
            <person name="Riekhof W."/>
            <person name="Rymarquis L."/>
            <person name="Schroda M."/>
            <person name="Stern D."/>
            <person name="Umen J."/>
            <person name="Willows R."/>
            <person name="Wilson N."/>
            <person name="Zimmer S.L."/>
            <person name="Allmer J."/>
            <person name="Balk J."/>
            <person name="Bisova K."/>
            <person name="Chen C.J."/>
            <person name="Elias M."/>
            <person name="Gendler K."/>
            <person name="Hauser C."/>
            <person name="Lamb M.R."/>
            <person name="Ledford H."/>
            <person name="Long J.C."/>
            <person name="Minagawa J."/>
            <person name="Page M.D."/>
            <person name="Pan J."/>
            <person name="Pootakham W."/>
            <person name="Roje S."/>
            <person name="Rose A."/>
            <person name="Stahlberg E."/>
            <person name="Terauchi A.M."/>
            <person name="Yang P."/>
            <person name="Ball S."/>
            <person name="Bowler C."/>
            <person name="Dieckmann C.L."/>
            <person name="Gladyshev V.N."/>
            <person name="Green P."/>
            <person name="Jorgensen R."/>
            <person name="Mayfield S."/>
            <person name="Mueller-Roeber B."/>
            <person name="Rajamani S."/>
            <person name="Sayre R.T."/>
            <person name="Brokstein P."/>
            <person name="Dubchak I."/>
            <person name="Goodstein D."/>
            <person name="Hornick L."/>
            <person name="Huang Y.W."/>
            <person name="Jhaveri J."/>
            <person name="Luo Y."/>
            <person name="Martinez D."/>
            <person name="Ngau W.C."/>
            <person name="Otillar B."/>
            <person name="Poliakov A."/>
            <person name="Porter A."/>
            <person name="Szajkowski L."/>
            <person name="Werner G."/>
            <person name="Zhou K."/>
            <person name="Grigoriev I.V."/>
            <person name="Rokhsar D.S."/>
            <person name="Grossman A.R."/>
        </authorList>
    </citation>
    <scope>NUCLEOTIDE SEQUENCE [LARGE SCALE GENOMIC DNA]</scope>
    <source>
        <strain evidence="4">CC-503</strain>
    </source>
</reference>
<feature type="region of interest" description="Disordered" evidence="1">
    <location>
        <begin position="328"/>
        <end position="348"/>
    </location>
</feature>
<dbReference type="GeneID" id="5723972"/>
<name>A0A2K3DBX3_CHLRE</name>
<dbReference type="Gramene" id="PNW78026">
    <property type="protein sequence ID" value="PNW78026"/>
    <property type="gene ID" value="CHLRE_10g461400v5"/>
</dbReference>
<feature type="region of interest" description="Disordered" evidence="1">
    <location>
        <begin position="2161"/>
        <end position="2180"/>
    </location>
</feature>
<feature type="region of interest" description="Disordered" evidence="1">
    <location>
        <begin position="594"/>
        <end position="681"/>
    </location>
</feature>
<feature type="region of interest" description="Disordered" evidence="1">
    <location>
        <begin position="1343"/>
        <end position="1379"/>
    </location>
</feature>
<organism evidence="3 4">
    <name type="scientific">Chlamydomonas reinhardtii</name>
    <name type="common">Chlamydomonas smithii</name>
    <dbReference type="NCBI Taxonomy" id="3055"/>
    <lineage>
        <taxon>Eukaryota</taxon>
        <taxon>Viridiplantae</taxon>
        <taxon>Chlorophyta</taxon>
        <taxon>core chlorophytes</taxon>
        <taxon>Chlorophyceae</taxon>
        <taxon>CS clade</taxon>
        <taxon>Chlamydomonadales</taxon>
        <taxon>Chlamydomonadaceae</taxon>
        <taxon>Chlamydomonas</taxon>
    </lineage>
</organism>
<dbReference type="PANTHER" id="PTHR47219">
    <property type="entry name" value="RAB GTPASE-ACTIVATING PROTEIN 1-LIKE"/>
    <property type="match status" value="1"/>
</dbReference>
<feature type="compositionally biased region" description="Acidic residues" evidence="1">
    <location>
        <begin position="1689"/>
        <end position="1698"/>
    </location>
</feature>
<feature type="region of interest" description="Disordered" evidence="1">
    <location>
        <begin position="2243"/>
        <end position="2327"/>
    </location>
</feature>
<feature type="region of interest" description="Disordered" evidence="1">
    <location>
        <begin position="1550"/>
        <end position="1625"/>
    </location>
</feature>
<feature type="compositionally biased region" description="Low complexity" evidence="1">
    <location>
        <begin position="639"/>
        <end position="666"/>
    </location>
</feature>
<feature type="compositionally biased region" description="Polar residues" evidence="1">
    <location>
        <begin position="595"/>
        <end position="604"/>
    </location>
</feature>
<feature type="compositionally biased region" description="Low complexity" evidence="1">
    <location>
        <begin position="1755"/>
        <end position="1781"/>
    </location>
</feature>
<feature type="compositionally biased region" description="Gly residues" evidence="1">
    <location>
        <begin position="625"/>
        <end position="635"/>
    </location>
</feature>
<feature type="compositionally biased region" description="Basic and acidic residues" evidence="1">
    <location>
        <begin position="1088"/>
        <end position="1100"/>
    </location>
</feature>
<feature type="compositionally biased region" description="Basic and acidic residues" evidence="1">
    <location>
        <begin position="1561"/>
        <end position="1570"/>
    </location>
</feature>
<evidence type="ECO:0000256" key="1">
    <source>
        <dbReference type="SAM" id="MobiDB-lite"/>
    </source>
</evidence>
<feature type="compositionally biased region" description="Pro residues" evidence="1">
    <location>
        <begin position="667"/>
        <end position="678"/>
    </location>
</feature>
<accession>A0A2K3DBX3</accession>
<protein>
    <recommendedName>
        <fullName evidence="2">Rab-GAP TBC domain-containing protein</fullName>
    </recommendedName>
</protein>
<dbReference type="InterPro" id="IPR050302">
    <property type="entry name" value="Rab_GAP_TBC_domain"/>
</dbReference>
<feature type="region of interest" description="Disordered" evidence="1">
    <location>
        <begin position="1494"/>
        <end position="1513"/>
    </location>
</feature>
<feature type="compositionally biased region" description="Basic and acidic residues" evidence="1">
    <location>
        <begin position="1408"/>
        <end position="1417"/>
    </location>
</feature>
<feature type="compositionally biased region" description="Acidic residues" evidence="1">
    <location>
        <begin position="334"/>
        <end position="345"/>
    </location>
</feature>
<feature type="region of interest" description="Disordered" evidence="1">
    <location>
        <begin position="1266"/>
        <end position="1322"/>
    </location>
</feature>
<feature type="region of interest" description="Disordered" evidence="1">
    <location>
        <begin position="1689"/>
        <end position="1742"/>
    </location>
</feature>
<gene>
    <name evidence="3" type="ORF">CHLRE_10g461400v5</name>
</gene>
<evidence type="ECO:0000259" key="2">
    <source>
        <dbReference type="PROSITE" id="PS50086"/>
    </source>
</evidence>
<feature type="region of interest" description="Disordered" evidence="1">
    <location>
        <begin position="1404"/>
        <end position="1463"/>
    </location>
</feature>
<dbReference type="OMA" id="HIMSAYL"/>
<dbReference type="Pfam" id="PF00566">
    <property type="entry name" value="RabGAP-TBC"/>
    <property type="match status" value="1"/>
</dbReference>
<feature type="compositionally biased region" description="Polar residues" evidence="1">
    <location>
        <begin position="1439"/>
        <end position="1448"/>
    </location>
</feature>
<dbReference type="FunFam" id="1.10.8.270:FF:000016">
    <property type="entry name" value="TBC1 domain family member 2A"/>
    <property type="match status" value="1"/>
</dbReference>
<dbReference type="PROSITE" id="PS50086">
    <property type="entry name" value="TBC_RABGAP"/>
    <property type="match status" value="1"/>
</dbReference>
<dbReference type="RefSeq" id="XP_042920555.1">
    <property type="nucleotide sequence ID" value="XM_043067158.1"/>
</dbReference>
<feature type="compositionally biased region" description="Polar residues" evidence="1">
    <location>
        <begin position="1056"/>
        <end position="1077"/>
    </location>
</feature>
<dbReference type="EMBL" id="CM008971">
    <property type="protein sequence ID" value="PNW78026.1"/>
    <property type="molecule type" value="Genomic_DNA"/>
</dbReference>
<feature type="region of interest" description="Disordered" evidence="1">
    <location>
        <begin position="1050"/>
        <end position="1122"/>
    </location>
</feature>
<feature type="domain" description="Rab-GAP TBC" evidence="2">
    <location>
        <begin position="58"/>
        <end position="240"/>
    </location>
</feature>
<dbReference type="InterPro" id="IPR000195">
    <property type="entry name" value="Rab-GAP-TBC_dom"/>
</dbReference>
<feature type="compositionally biased region" description="Gly residues" evidence="1">
    <location>
        <begin position="1809"/>
        <end position="1818"/>
    </location>
</feature>
<dbReference type="ExpressionAtlas" id="A0A2K3DBX3">
    <property type="expression patterns" value="baseline"/>
</dbReference>
<dbReference type="Gene3D" id="1.10.472.80">
    <property type="entry name" value="Ypt/Rab-GAP domain of gyp1p, domain 3"/>
    <property type="match status" value="1"/>
</dbReference>
<feature type="region of interest" description="Disordered" evidence="1">
    <location>
        <begin position="1755"/>
        <end position="1829"/>
    </location>
</feature>
<dbReference type="SUPFAM" id="SSF47923">
    <property type="entry name" value="Ypt/Rab-GAP domain of gyp1p"/>
    <property type="match status" value="2"/>
</dbReference>